<sequence>GERHAVADELANAAARGDLQRLKELLDGAADPNGVNSYGRTPIQVGEARGGG</sequence>
<dbReference type="Ensembl" id="ENSANIT00000018124.1">
    <property type="protein sequence ID" value="ENSANIP00000017526.1"/>
    <property type="gene ID" value="ENSANIG00000011910.1"/>
</dbReference>
<reference evidence="2" key="2">
    <citation type="submission" date="2025-09" db="UniProtKB">
        <authorList>
            <consortium name="Ensembl"/>
        </authorList>
    </citation>
    <scope>IDENTIFICATION</scope>
</reference>
<evidence type="ECO:0000313" key="3">
    <source>
        <dbReference type="Proteomes" id="UP000694541"/>
    </source>
</evidence>
<dbReference type="AlphaFoldDB" id="A0A8B9NDI1"/>
<evidence type="ECO:0000313" key="2">
    <source>
        <dbReference type="Ensembl" id="ENSANIP00000017526.1"/>
    </source>
</evidence>
<proteinExistence type="predicted"/>
<dbReference type="InterPro" id="IPR036770">
    <property type="entry name" value="Ankyrin_rpt-contain_sf"/>
</dbReference>
<accession>A0A8B9NDI1</accession>
<dbReference type="Gene3D" id="1.25.40.20">
    <property type="entry name" value="Ankyrin repeat-containing domain"/>
    <property type="match status" value="1"/>
</dbReference>
<name>A0A8B9NDI1_9AVES</name>
<dbReference type="Proteomes" id="UP000694541">
    <property type="component" value="Unplaced"/>
</dbReference>
<protein>
    <submittedName>
        <fullName evidence="2">Uncharacterized protein</fullName>
    </submittedName>
</protein>
<dbReference type="SUPFAM" id="SSF48403">
    <property type="entry name" value="Ankyrin repeat"/>
    <property type="match status" value="1"/>
</dbReference>
<evidence type="ECO:0000256" key="1">
    <source>
        <dbReference type="SAM" id="MobiDB-lite"/>
    </source>
</evidence>
<feature type="region of interest" description="Disordered" evidence="1">
    <location>
        <begin position="29"/>
        <end position="52"/>
    </location>
</feature>
<organism evidence="2 3">
    <name type="scientific">Accipiter nisus</name>
    <name type="common">Eurasian sparrowhawk</name>
    <dbReference type="NCBI Taxonomy" id="211598"/>
    <lineage>
        <taxon>Eukaryota</taxon>
        <taxon>Metazoa</taxon>
        <taxon>Chordata</taxon>
        <taxon>Craniata</taxon>
        <taxon>Vertebrata</taxon>
        <taxon>Euteleostomi</taxon>
        <taxon>Archelosauria</taxon>
        <taxon>Archosauria</taxon>
        <taxon>Dinosauria</taxon>
        <taxon>Saurischia</taxon>
        <taxon>Theropoda</taxon>
        <taxon>Coelurosauria</taxon>
        <taxon>Aves</taxon>
        <taxon>Neognathae</taxon>
        <taxon>Neoaves</taxon>
        <taxon>Telluraves</taxon>
        <taxon>Accipitrimorphae</taxon>
        <taxon>Accipitriformes</taxon>
        <taxon>Accipitridae</taxon>
        <taxon>Accipitrinae</taxon>
        <taxon>Accipiter</taxon>
    </lineage>
</organism>
<keyword evidence="3" id="KW-1185">Reference proteome</keyword>
<reference evidence="2" key="1">
    <citation type="submission" date="2025-08" db="UniProtKB">
        <authorList>
            <consortium name="Ensembl"/>
        </authorList>
    </citation>
    <scope>IDENTIFICATION</scope>
</reference>